<evidence type="ECO:0000313" key="3">
    <source>
        <dbReference type="Proteomes" id="UP000294933"/>
    </source>
</evidence>
<reference evidence="2 3" key="1">
    <citation type="submission" date="2018-06" db="EMBL/GenBank/DDBJ databases">
        <title>A transcriptomic atlas of mushroom development highlights an independent origin of complex multicellularity.</title>
        <authorList>
            <consortium name="DOE Joint Genome Institute"/>
            <person name="Krizsan K."/>
            <person name="Almasi E."/>
            <person name="Merenyi Z."/>
            <person name="Sahu N."/>
            <person name="Viragh M."/>
            <person name="Koszo T."/>
            <person name="Mondo S."/>
            <person name="Kiss B."/>
            <person name="Balint B."/>
            <person name="Kues U."/>
            <person name="Barry K."/>
            <person name="Hegedus J.C."/>
            <person name="Henrissat B."/>
            <person name="Johnson J."/>
            <person name="Lipzen A."/>
            <person name="Ohm R."/>
            <person name="Nagy I."/>
            <person name="Pangilinan J."/>
            <person name="Yan J."/>
            <person name="Xiong Y."/>
            <person name="Grigoriev I.V."/>
            <person name="Hibbett D.S."/>
            <person name="Nagy L.G."/>
        </authorList>
    </citation>
    <scope>NUCLEOTIDE SEQUENCE [LARGE SCALE GENOMIC DNA]</scope>
    <source>
        <strain evidence="2 3">SZMC22713</strain>
    </source>
</reference>
<protein>
    <submittedName>
        <fullName evidence="2">Uncharacterized protein</fullName>
    </submittedName>
</protein>
<feature type="region of interest" description="Disordered" evidence="1">
    <location>
        <begin position="116"/>
        <end position="145"/>
    </location>
</feature>
<dbReference type="Proteomes" id="UP000294933">
    <property type="component" value="Unassembled WGS sequence"/>
</dbReference>
<evidence type="ECO:0000313" key="2">
    <source>
        <dbReference type="EMBL" id="TDL27708.1"/>
    </source>
</evidence>
<name>A0A4Y7QKD6_9AGAM</name>
<dbReference type="EMBL" id="ML170158">
    <property type="protein sequence ID" value="TDL27708.1"/>
    <property type="molecule type" value="Genomic_DNA"/>
</dbReference>
<feature type="compositionally biased region" description="Polar residues" evidence="1">
    <location>
        <begin position="116"/>
        <end position="127"/>
    </location>
</feature>
<keyword evidence="3" id="KW-1185">Reference proteome</keyword>
<gene>
    <name evidence="2" type="ORF">BD410DRAFT_326033</name>
</gene>
<evidence type="ECO:0000256" key="1">
    <source>
        <dbReference type="SAM" id="MobiDB-lite"/>
    </source>
</evidence>
<dbReference type="AlphaFoldDB" id="A0A4Y7QKD6"/>
<accession>A0A4Y7QKD6</accession>
<dbReference type="VEuPathDB" id="FungiDB:BD410DRAFT_326033"/>
<sequence length="169" mass="19051">MLSGFGQQRLFVRSTLVTKHFASEGLLCKALSAIAHSQATQPSNAMDTYTPQQTTTRFLTSHATHWLLRQTYDALWSAFTRYLRTRSRQLEGLTYPILEASPIHTGVKLAAVSHQSIPSPQRTSIRQGCNDDDDTNRTRKTRNSDHWNTLTNEQRYPAIQGSTVSSRAD</sequence>
<organism evidence="2 3">
    <name type="scientific">Rickenella mellea</name>
    <dbReference type="NCBI Taxonomy" id="50990"/>
    <lineage>
        <taxon>Eukaryota</taxon>
        <taxon>Fungi</taxon>
        <taxon>Dikarya</taxon>
        <taxon>Basidiomycota</taxon>
        <taxon>Agaricomycotina</taxon>
        <taxon>Agaricomycetes</taxon>
        <taxon>Hymenochaetales</taxon>
        <taxon>Rickenellaceae</taxon>
        <taxon>Rickenella</taxon>
    </lineage>
</organism>
<proteinExistence type="predicted"/>